<dbReference type="GO" id="GO:0004697">
    <property type="term" value="F:diacylglycerol-dependent serine/threonine kinase activity"/>
    <property type="evidence" value="ECO:0007669"/>
    <property type="project" value="UniProtKB-EC"/>
</dbReference>
<evidence type="ECO:0000256" key="24">
    <source>
        <dbReference type="PROSITE-ProRule" id="PRU10141"/>
    </source>
</evidence>
<feature type="domain" description="REM-1" evidence="28">
    <location>
        <begin position="27"/>
        <end position="101"/>
    </location>
</feature>
<evidence type="ECO:0000313" key="29">
    <source>
        <dbReference type="Ensembl" id="ENSDCDP00010004456.1"/>
    </source>
</evidence>
<dbReference type="EC" id="2.7.11.13" evidence="7"/>
<dbReference type="CDD" id="cd05589">
    <property type="entry name" value="STKc_PKN"/>
    <property type="match status" value="1"/>
</dbReference>
<proteinExistence type="inferred from homology"/>
<dbReference type="InterPro" id="IPR035892">
    <property type="entry name" value="C2_domain_sf"/>
</dbReference>
<feature type="domain" description="Protein kinase" evidence="26">
    <location>
        <begin position="606"/>
        <end position="865"/>
    </location>
</feature>
<dbReference type="Gene3D" id="1.10.510.10">
    <property type="entry name" value="Transferase(Phosphotransferase) domain 1"/>
    <property type="match status" value="1"/>
</dbReference>
<feature type="domain" description="AGC-kinase C-terminal" evidence="27">
    <location>
        <begin position="866"/>
        <end position="933"/>
    </location>
</feature>
<comment type="similarity">
    <text evidence="6">Belongs to the protein kinase superfamily. AGC Ser/Thr protein kinase family. PKC subfamily.</text>
</comment>
<dbReference type="InterPro" id="IPR000961">
    <property type="entry name" value="AGC-kinase_C"/>
</dbReference>
<dbReference type="FunFam" id="1.10.287.160:FF:000003">
    <property type="entry name" value="Putative serine/threonine-protein kinase N2"/>
    <property type="match status" value="1"/>
</dbReference>
<evidence type="ECO:0000259" key="26">
    <source>
        <dbReference type="PROSITE" id="PS50011"/>
    </source>
</evidence>
<dbReference type="Gene3D" id="1.10.287.160">
    <property type="entry name" value="HR1 repeat"/>
    <property type="match status" value="3"/>
</dbReference>
<keyword evidence="12" id="KW-0677">Repeat</keyword>
<evidence type="ECO:0000256" key="4">
    <source>
        <dbReference type="ARBA" id="ARBA00004496"/>
    </source>
</evidence>
<keyword evidence="19" id="KW-0804">Transcription</keyword>
<evidence type="ECO:0000256" key="20">
    <source>
        <dbReference type="ARBA" id="ARBA00023242"/>
    </source>
</evidence>
<evidence type="ECO:0000256" key="16">
    <source>
        <dbReference type="ARBA" id="ARBA00023015"/>
    </source>
</evidence>
<dbReference type="InterPro" id="IPR000719">
    <property type="entry name" value="Prot_kinase_dom"/>
</dbReference>
<feature type="region of interest" description="Disordered" evidence="25">
    <location>
        <begin position="898"/>
        <end position="918"/>
    </location>
</feature>
<keyword evidence="14" id="KW-0418">Kinase</keyword>
<keyword evidence="17 23" id="KW-0175">Coiled coil</keyword>
<keyword evidence="10" id="KW-0597">Phosphoprotein</keyword>
<keyword evidence="15 24" id="KW-0067">ATP-binding</keyword>
<comment type="subcellular location">
    <subcellularLocation>
        <location evidence="5">Cleavage furrow</location>
    </subcellularLocation>
    <subcellularLocation>
        <location evidence="4">Cytoplasm</location>
    </subcellularLocation>
    <subcellularLocation>
        <location evidence="3">Membrane</location>
    </subcellularLocation>
    <subcellularLocation>
        <location evidence="2">Midbody</location>
    </subcellularLocation>
    <subcellularLocation>
        <location evidence="1">Nucleus</location>
    </subcellularLocation>
</comment>
<dbReference type="Gene3D" id="3.30.200.20">
    <property type="entry name" value="Phosphorylase Kinase, domain 1"/>
    <property type="match status" value="1"/>
</dbReference>
<dbReference type="FunFam" id="3.30.200.20:FF:000058">
    <property type="entry name" value="Putative serine/threonine-protein kinase N2"/>
    <property type="match status" value="1"/>
</dbReference>
<feature type="domain" description="REM-1" evidence="28">
    <location>
        <begin position="196"/>
        <end position="264"/>
    </location>
</feature>
<dbReference type="CDD" id="cd11622">
    <property type="entry name" value="HR1_PKN_1"/>
    <property type="match status" value="1"/>
</dbReference>
<comment type="catalytic activity">
    <reaction evidence="22">
        <text>L-seryl-[protein] + ATP = O-phospho-L-seryl-[protein] + ADP + H(+)</text>
        <dbReference type="Rhea" id="RHEA:17989"/>
        <dbReference type="Rhea" id="RHEA-COMP:9863"/>
        <dbReference type="Rhea" id="RHEA-COMP:11604"/>
        <dbReference type="ChEBI" id="CHEBI:15378"/>
        <dbReference type="ChEBI" id="CHEBI:29999"/>
        <dbReference type="ChEBI" id="CHEBI:30616"/>
        <dbReference type="ChEBI" id="CHEBI:83421"/>
        <dbReference type="ChEBI" id="CHEBI:456216"/>
        <dbReference type="EC" id="2.7.11.13"/>
    </reaction>
</comment>
<evidence type="ECO:0000256" key="23">
    <source>
        <dbReference type="PROSITE-ProRule" id="PRU01207"/>
    </source>
</evidence>
<evidence type="ECO:0000256" key="13">
    <source>
        <dbReference type="ARBA" id="ARBA00022741"/>
    </source>
</evidence>
<dbReference type="InterPro" id="IPR011009">
    <property type="entry name" value="Kinase-like_dom_sf"/>
</dbReference>
<dbReference type="AlphaFoldDB" id="A0AAY4AB68"/>
<dbReference type="SMART" id="SM00220">
    <property type="entry name" value="S_TKc"/>
    <property type="match status" value="1"/>
</dbReference>
<feature type="region of interest" description="Disordered" evidence="25">
    <location>
        <begin position="59"/>
        <end position="79"/>
    </location>
</feature>
<organism evidence="29 30">
    <name type="scientific">Denticeps clupeoides</name>
    <name type="common">denticle herring</name>
    <dbReference type="NCBI Taxonomy" id="299321"/>
    <lineage>
        <taxon>Eukaryota</taxon>
        <taxon>Metazoa</taxon>
        <taxon>Chordata</taxon>
        <taxon>Craniata</taxon>
        <taxon>Vertebrata</taxon>
        <taxon>Euteleostomi</taxon>
        <taxon>Actinopterygii</taxon>
        <taxon>Neopterygii</taxon>
        <taxon>Teleostei</taxon>
        <taxon>Clupei</taxon>
        <taxon>Clupeiformes</taxon>
        <taxon>Denticipitoidei</taxon>
        <taxon>Denticipitidae</taxon>
        <taxon>Denticeps</taxon>
    </lineage>
</organism>
<dbReference type="Pfam" id="PF00069">
    <property type="entry name" value="Pkinase"/>
    <property type="match status" value="1"/>
</dbReference>
<reference evidence="29" key="3">
    <citation type="submission" date="2025-09" db="UniProtKB">
        <authorList>
            <consortium name="Ensembl"/>
        </authorList>
    </citation>
    <scope>IDENTIFICATION</scope>
</reference>
<dbReference type="FunFam" id="1.10.287.160:FF:000001">
    <property type="entry name" value="Putative serine/threonine-protein kinase N2"/>
    <property type="match status" value="1"/>
</dbReference>
<name>A0AAY4AB68_9TELE</name>
<dbReference type="InterPro" id="IPR008271">
    <property type="entry name" value="Ser/Thr_kinase_AS"/>
</dbReference>
<keyword evidence="20" id="KW-0539">Nucleus</keyword>
<dbReference type="SMART" id="SM00742">
    <property type="entry name" value="Hr1"/>
    <property type="match status" value="3"/>
</dbReference>
<evidence type="ECO:0000256" key="8">
    <source>
        <dbReference type="ARBA" id="ARBA00022490"/>
    </source>
</evidence>
<dbReference type="Pfam" id="PF02185">
    <property type="entry name" value="HR1"/>
    <property type="match status" value="3"/>
</dbReference>
<keyword evidence="18" id="KW-0472">Membrane</keyword>
<evidence type="ECO:0000256" key="10">
    <source>
        <dbReference type="ARBA" id="ARBA00022553"/>
    </source>
</evidence>
<evidence type="ECO:0000259" key="27">
    <source>
        <dbReference type="PROSITE" id="PS51285"/>
    </source>
</evidence>
<dbReference type="GO" id="GO:0031267">
    <property type="term" value="F:small GTPase binding"/>
    <property type="evidence" value="ECO:0007669"/>
    <property type="project" value="InterPro"/>
</dbReference>
<dbReference type="SUPFAM" id="SSF56112">
    <property type="entry name" value="Protein kinase-like (PK-like)"/>
    <property type="match status" value="1"/>
</dbReference>
<dbReference type="GeneTree" id="ENSGT00940000154990"/>
<feature type="compositionally biased region" description="Basic and acidic residues" evidence="25">
    <location>
        <begin position="59"/>
        <end position="70"/>
    </location>
</feature>
<dbReference type="InterPro" id="IPR037313">
    <property type="entry name" value="PKN_HR1_1"/>
</dbReference>
<evidence type="ECO:0000256" key="6">
    <source>
        <dbReference type="ARBA" id="ARBA00005490"/>
    </source>
</evidence>
<dbReference type="CDD" id="cd11630">
    <property type="entry name" value="HR1_PKN1_2"/>
    <property type="match status" value="1"/>
</dbReference>
<dbReference type="InterPro" id="IPR011072">
    <property type="entry name" value="HR1_rho-bd"/>
</dbReference>
<dbReference type="Proteomes" id="UP000694580">
    <property type="component" value="Chromosome 3"/>
</dbReference>
<keyword evidence="13 24" id="KW-0547">Nucleotide-binding</keyword>
<dbReference type="SUPFAM" id="SSF49562">
    <property type="entry name" value="C2 domain (Calcium/lipid-binding domain, CaLB)"/>
    <property type="match status" value="1"/>
</dbReference>
<dbReference type="PROSITE" id="PS51860">
    <property type="entry name" value="REM_1"/>
    <property type="match status" value="3"/>
</dbReference>
<dbReference type="Pfam" id="PF00433">
    <property type="entry name" value="Pkinase_C"/>
    <property type="match status" value="1"/>
</dbReference>
<sequence>MATDPVQGDGGVGVSILEQLGLEQSRDLSDSGVQQRLDEERERIRRELRKELKIKEGAENLRRATTDKRNAQQVDSQLRSSSKRLHALQEQLQELDAHIVVKGTDDSRDDVPQSPGVERPLSAHGERIAALERQLNIELKVKQGAENMIPIYTNGSTKDKKLLQTTQQMLQDSKTKIDIIRMQIRKAMQLDLCGVELRIEELRHHYRVEHAVAEGAKNVLRLLGAAKAQDKKAMSEAQSRLGESSQRLDLLRVSLDQCVSELAPDHPKACLIKEELLLSSRHSAPYSHSKYSTLSKPPPLTGTLQVTLLGCMGLLETVPGRSRGAAVSLPCYSPREGRSFMRGGKGLYSRSNTLTKTPSKAEVSAVLKLDNAVVGQTAWKAVGEQAWDQTFTVELERSREMEIAVYWRDYRSLCALKFLKLDDFLDNQKHRIQLELEPQGLLLAEVTFFNPKIERAPRLKRQKKVFSKQQGKAFLRARQMNVDIGTWVRLLRNAIPTVNSTGTYSPGAHTLHTGYNHQTTKTSKLISISCHGPKCPLLSSQDGVSVTEPPTAEQPTEQLNRTFSQRYTLSLAHTFIRSVIHSLLAFKWGKYVETKQKSAPLTLQDFRLIAVLGRGHFGKVLLAEHKKTKSTYAIKALKKGDIIARDEVESLMCEKRIFETVNGSRHPFLINLFGCFQTPAHVCFVMEYTAGGDLMMHIHTDVFTEPRAVFYAACVVLGLQFLHDHKIVYRDLKLDNLLLDTDGYVKIADFGLCKEGMGFGDRTSTFCGTPEFLAPEVLTDTSYTRAVDWWGLGVLIYEMLVGESPFPGDDEEEVFDSIVNDEVRYPRFLSVEAISIMRRLLRRNPERRLGSSEKDAEEVKKQPFFRNVDWEALLLRKLPPPFVPSVGGAEDVSNFDDEFTAEAPALTPPREPRTLSRNDQDCFRDFDYVAHLG</sequence>
<evidence type="ECO:0000256" key="7">
    <source>
        <dbReference type="ARBA" id="ARBA00012429"/>
    </source>
</evidence>
<dbReference type="PANTHER" id="PTHR24351">
    <property type="entry name" value="RIBOSOMAL PROTEIN S6 KINASE"/>
    <property type="match status" value="1"/>
</dbReference>
<evidence type="ECO:0000259" key="28">
    <source>
        <dbReference type="PROSITE" id="PS51860"/>
    </source>
</evidence>
<dbReference type="GO" id="GO:0032154">
    <property type="term" value="C:cleavage furrow"/>
    <property type="evidence" value="ECO:0007669"/>
    <property type="project" value="UniProtKB-SubCell"/>
</dbReference>
<evidence type="ECO:0000256" key="19">
    <source>
        <dbReference type="ARBA" id="ARBA00023163"/>
    </source>
</evidence>
<reference evidence="29" key="2">
    <citation type="submission" date="2025-08" db="UniProtKB">
        <authorList>
            <consortium name="Ensembl"/>
        </authorList>
    </citation>
    <scope>IDENTIFICATION</scope>
</reference>
<evidence type="ECO:0000256" key="1">
    <source>
        <dbReference type="ARBA" id="ARBA00004123"/>
    </source>
</evidence>
<dbReference type="GO" id="GO:0005634">
    <property type="term" value="C:nucleus"/>
    <property type="evidence" value="ECO:0007669"/>
    <property type="project" value="UniProtKB-SubCell"/>
</dbReference>
<feature type="domain" description="REM-1" evidence="28">
    <location>
        <begin position="114"/>
        <end position="193"/>
    </location>
</feature>
<evidence type="ECO:0000256" key="17">
    <source>
        <dbReference type="ARBA" id="ARBA00023054"/>
    </source>
</evidence>
<evidence type="ECO:0000313" key="30">
    <source>
        <dbReference type="Proteomes" id="UP000694580"/>
    </source>
</evidence>
<dbReference type="Ensembl" id="ENSDCDT00010004613.1">
    <property type="protein sequence ID" value="ENSDCDP00010004456.1"/>
    <property type="gene ID" value="ENSDCDG00010001505.1"/>
</dbReference>
<keyword evidence="8" id="KW-0963">Cytoplasm</keyword>
<dbReference type="FunFam" id="1.10.510.10:FF:000038">
    <property type="entry name" value="serine/threonine-protein kinase N2 isoform X1"/>
    <property type="match status" value="1"/>
</dbReference>
<comment type="catalytic activity">
    <reaction evidence="21">
        <text>L-threonyl-[protein] + ATP = O-phospho-L-threonyl-[protein] + ADP + H(+)</text>
        <dbReference type="Rhea" id="RHEA:46608"/>
        <dbReference type="Rhea" id="RHEA-COMP:11060"/>
        <dbReference type="Rhea" id="RHEA-COMP:11605"/>
        <dbReference type="ChEBI" id="CHEBI:15378"/>
        <dbReference type="ChEBI" id="CHEBI:30013"/>
        <dbReference type="ChEBI" id="CHEBI:30616"/>
        <dbReference type="ChEBI" id="CHEBI:61977"/>
        <dbReference type="ChEBI" id="CHEBI:456216"/>
        <dbReference type="EC" id="2.7.11.13"/>
    </reaction>
</comment>
<keyword evidence="30" id="KW-1185">Reference proteome</keyword>
<dbReference type="InterPro" id="IPR017441">
    <property type="entry name" value="Protein_kinase_ATP_BS"/>
</dbReference>
<protein>
    <recommendedName>
        <fullName evidence="7">protein kinase C</fullName>
        <ecNumber evidence="7">2.7.11.13</ecNumber>
    </recommendedName>
</protein>
<dbReference type="SMART" id="SM00133">
    <property type="entry name" value="S_TK_X"/>
    <property type="match status" value="1"/>
</dbReference>
<dbReference type="InterPro" id="IPR017892">
    <property type="entry name" value="Pkinase_C"/>
</dbReference>
<evidence type="ECO:0000256" key="9">
    <source>
        <dbReference type="ARBA" id="ARBA00022527"/>
    </source>
</evidence>
<keyword evidence="16" id="KW-0805">Transcription regulation</keyword>
<accession>A0AAY4AB68</accession>
<dbReference type="PROSITE" id="PS51285">
    <property type="entry name" value="AGC_KINASE_CTER"/>
    <property type="match status" value="1"/>
</dbReference>
<dbReference type="PROSITE" id="PS00108">
    <property type="entry name" value="PROTEIN_KINASE_ST"/>
    <property type="match status" value="1"/>
</dbReference>
<dbReference type="GO" id="GO:0007165">
    <property type="term" value="P:signal transduction"/>
    <property type="evidence" value="ECO:0007669"/>
    <property type="project" value="InterPro"/>
</dbReference>
<keyword evidence="9" id="KW-0723">Serine/threonine-protein kinase</keyword>
<reference evidence="29 30" key="1">
    <citation type="submission" date="2020-06" db="EMBL/GenBank/DDBJ databases">
        <authorList>
            <consortium name="Wellcome Sanger Institute Data Sharing"/>
        </authorList>
    </citation>
    <scope>NUCLEOTIDE SEQUENCE [LARGE SCALE GENOMIC DNA]</scope>
</reference>
<gene>
    <name evidence="29" type="primary">pkn1a</name>
</gene>
<dbReference type="PROSITE" id="PS00107">
    <property type="entry name" value="PROTEIN_KINASE_ATP"/>
    <property type="match status" value="1"/>
</dbReference>
<evidence type="ECO:0000256" key="15">
    <source>
        <dbReference type="ARBA" id="ARBA00022840"/>
    </source>
</evidence>
<feature type="binding site" evidence="24">
    <location>
        <position position="635"/>
    </location>
    <ligand>
        <name>ATP</name>
        <dbReference type="ChEBI" id="CHEBI:30616"/>
    </ligand>
</feature>
<evidence type="ECO:0000256" key="25">
    <source>
        <dbReference type="SAM" id="MobiDB-lite"/>
    </source>
</evidence>
<evidence type="ECO:0000256" key="3">
    <source>
        <dbReference type="ARBA" id="ARBA00004370"/>
    </source>
</evidence>
<evidence type="ECO:0000256" key="21">
    <source>
        <dbReference type="ARBA" id="ARBA00047272"/>
    </source>
</evidence>
<dbReference type="PROSITE" id="PS50011">
    <property type="entry name" value="PROTEIN_KINASE_DOM"/>
    <property type="match status" value="1"/>
</dbReference>
<evidence type="ECO:0000256" key="14">
    <source>
        <dbReference type="ARBA" id="ARBA00022777"/>
    </source>
</evidence>
<evidence type="ECO:0000256" key="11">
    <source>
        <dbReference type="ARBA" id="ARBA00022679"/>
    </source>
</evidence>
<evidence type="ECO:0000256" key="2">
    <source>
        <dbReference type="ARBA" id="ARBA00004214"/>
    </source>
</evidence>
<dbReference type="SUPFAM" id="SSF46585">
    <property type="entry name" value="HR1 repeat"/>
    <property type="match status" value="3"/>
</dbReference>
<evidence type="ECO:0000256" key="12">
    <source>
        <dbReference type="ARBA" id="ARBA00022737"/>
    </source>
</evidence>
<dbReference type="InterPro" id="IPR037317">
    <property type="entry name" value="PKN1_HR1_2"/>
</dbReference>
<dbReference type="InterPro" id="IPR036274">
    <property type="entry name" value="HR1_rpt_sf"/>
</dbReference>
<dbReference type="GO" id="GO:0005524">
    <property type="term" value="F:ATP binding"/>
    <property type="evidence" value="ECO:0007669"/>
    <property type="project" value="UniProtKB-UniRule"/>
</dbReference>
<keyword evidence="11" id="KW-0808">Transferase</keyword>
<evidence type="ECO:0000256" key="5">
    <source>
        <dbReference type="ARBA" id="ARBA00004626"/>
    </source>
</evidence>
<evidence type="ECO:0000256" key="18">
    <source>
        <dbReference type="ARBA" id="ARBA00023136"/>
    </source>
</evidence>
<dbReference type="GO" id="GO:0005737">
    <property type="term" value="C:cytoplasm"/>
    <property type="evidence" value="ECO:0007669"/>
    <property type="project" value="UniProtKB-SubCell"/>
</dbReference>
<evidence type="ECO:0000256" key="22">
    <source>
        <dbReference type="ARBA" id="ARBA00047470"/>
    </source>
</evidence>
<dbReference type="GO" id="GO:0030496">
    <property type="term" value="C:midbody"/>
    <property type="evidence" value="ECO:0007669"/>
    <property type="project" value="UniProtKB-SubCell"/>
</dbReference>
<dbReference type="FunFam" id="1.10.287.160:FF:000002">
    <property type="entry name" value="Putative serine/threonine-protein kinase N2"/>
    <property type="match status" value="1"/>
</dbReference>